<feature type="domain" description="Fumarylacetoacetase-like C-terminal" evidence="2">
    <location>
        <begin position="74"/>
        <end position="240"/>
    </location>
</feature>
<evidence type="ECO:0000256" key="1">
    <source>
        <dbReference type="ARBA" id="ARBA00023239"/>
    </source>
</evidence>
<proteinExistence type="predicted"/>
<evidence type="ECO:0000313" key="4">
    <source>
        <dbReference type="Proteomes" id="UP000474957"/>
    </source>
</evidence>
<evidence type="ECO:0000313" key="3">
    <source>
        <dbReference type="EMBL" id="MSU91850.1"/>
    </source>
</evidence>
<organism evidence="3 4">
    <name type="scientific">Halovulum marinum</name>
    <dbReference type="NCBI Taxonomy" id="2662447"/>
    <lineage>
        <taxon>Bacteria</taxon>
        <taxon>Pseudomonadati</taxon>
        <taxon>Pseudomonadota</taxon>
        <taxon>Alphaproteobacteria</taxon>
        <taxon>Rhodobacterales</taxon>
        <taxon>Paracoccaceae</taxon>
        <taxon>Halovulum</taxon>
    </lineage>
</organism>
<dbReference type="SUPFAM" id="SSF56529">
    <property type="entry name" value="FAH"/>
    <property type="match status" value="1"/>
</dbReference>
<dbReference type="InterPro" id="IPR036663">
    <property type="entry name" value="Fumarylacetoacetase_C_sf"/>
</dbReference>
<reference evidence="3 4" key="1">
    <citation type="submission" date="2019-10" db="EMBL/GenBank/DDBJ databases">
        <title>Cognatihalovulum marinum gen. nov. sp. nov., a new member of the family Rhodobacteraceae isolated from deep seawater of the Northwest Indian Ocean.</title>
        <authorList>
            <person name="Ruan C."/>
            <person name="Wang J."/>
            <person name="Zheng X."/>
            <person name="Song L."/>
            <person name="Zhu Y."/>
            <person name="Huang Y."/>
            <person name="Lu Z."/>
            <person name="Du W."/>
            <person name="Huang L."/>
            <person name="Dai X."/>
        </authorList>
    </citation>
    <scope>NUCLEOTIDE SEQUENCE [LARGE SCALE GENOMIC DNA]</scope>
    <source>
        <strain evidence="3 4">2CG4</strain>
    </source>
</reference>
<protein>
    <recommendedName>
        <fullName evidence="2">Fumarylacetoacetase-like C-terminal domain-containing protein</fullName>
    </recommendedName>
</protein>
<dbReference type="AlphaFoldDB" id="A0A6L5Z6V6"/>
<dbReference type="GO" id="GO:0008684">
    <property type="term" value="F:2-oxopent-4-enoate hydratase activity"/>
    <property type="evidence" value="ECO:0007669"/>
    <property type="project" value="TreeGrafter"/>
</dbReference>
<dbReference type="InterPro" id="IPR011234">
    <property type="entry name" value="Fumarylacetoacetase-like_C"/>
</dbReference>
<dbReference type="Proteomes" id="UP000474957">
    <property type="component" value="Unassembled WGS sequence"/>
</dbReference>
<dbReference type="Pfam" id="PF01557">
    <property type="entry name" value="FAA_hydrolase"/>
    <property type="match status" value="1"/>
</dbReference>
<comment type="caution">
    <text evidence="3">The sequence shown here is derived from an EMBL/GenBank/DDBJ whole genome shotgun (WGS) entry which is preliminary data.</text>
</comment>
<keyword evidence="4" id="KW-1185">Reference proteome</keyword>
<dbReference type="PANTHER" id="PTHR30143">
    <property type="entry name" value="ACID HYDRATASE"/>
    <property type="match status" value="1"/>
</dbReference>
<name>A0A6L5Z6V6_9RHOB</name>
<dbReference type="PANTHER" id="PTHR30143:SF0">
    <property type="entry name" value="2-KETO-4-PENTENOATE HYDRATASE"/>
    <property type="match status" value="1"/>
</dbReference>
<keyword evidence="1" id="KW-0456">Lyase</keyword>
<accession>A0A6L5Z6V6</accession>
<dbReference type="Gene3D" id="3.90.850.10">
    <property type="entry name" value="Fumarylacetoacetase-like, C-terminal domain"/>
    <property type="match status" value="1"/>
</dbReference>
<dbReference type="EMBL" id="WIND01000027">
    <property type="protein sequence ID" value="MSU91850.1"/>
    <property type="molecule type" value="Genomic_DNA"/>
</dbReference>
<dbReference type="InterPro" id="IPR050772">
    <property type="entry name" value="Hydratase-Decarb/MhpD_sf"/>
</dbReference>
<sequence length="248" mass="26282">MMDKTLIESAANRIRAARQTGRISDLPPDLIPRDEAQAYAIQDILLPAEEIAGWKVAPASPTKGHRGSPMSVQAVIPDGGALPQSAVAPEVEGEVGFVLSKPVPLDGTREDVLDAIAGLCLAIEVLDSCFTDRKCADPMSALADFQSNAGVVIGPLKTDLTGLDLSRLRPVFLTSDGETLEPAKPMALTEAVLDAVLWLARHAARRDRPLQPGQVVITGARVGPVPIARGQTFRVEADGFQGAAIRRD</sequence>
<evidence type="ECO:0000259" key="2">
    <source>
        <dbReference type="Pfam" id="PF01557"/>
    </source>
</evidence>
<gene>
    <name evidence="3" type="ORF">GE300_19940</name>
</gene>
<dbReference type="GO" id="GO:0005737">
    <property type="term" value="C:cytoplasm"/>
    <property type="evidence" value="ECO:0007669"/>
    <property type="project" value="TreeGrafter"/>
</dbReference>